<sequence length="369" mass="43275">MPNIPIQNLWFLMLYASEYLHQNLTDQFQLEQMDGLEALIGKVFSQHLSDYIHQHLRKQLKAKSKELAVVKGKIDFYQTEIRQSLAKGRVYCSYNETTYNTNRHAYMMSALELILTFDLSTTVRKQLMKDQFELKSYGVIANSKYRLDRDHFSSFEHVCKHVIHLSKLIHDMKLLSTETGDSIQPKLMLTNEKIRKIFEKGIAGFFKLNLDKGKYRFISEQGSKVDLDLENPYGGVYKCFPHMYLDMMIQTKSKDFGLIIDTKFTDMLKNERNGKRQISSEYIRQIYTYTMSYKIADPDSHYAGMLLYPLVDENFEMSVKMLGVPLYFYTVDLSQKIPDIHRQLIKMIDVIFEELKLPKSVPQFVESMA</sequence>
<dbReference type="Proteomes" id="UP000281084">
    <property type="component" value="Unassembled WGS sequence"/>
</dbReference>
<dbReference type="PANTHER" id="PTHR38733:SF1">
    <property type="entry name" value="TYPE IV METHYL-DIRECTED RESTRICTION ENZYME ECOKMCRBC"/>
    <property type="match status" value="1"/>
</dbReference>
<gene>
    <name evidence="1" type="ORF">D7V64_10630</name>
</gene>
<name>A0A3A8G0A9_9GAMM</name>
<dbReference type="Pfam" id="PF10117">
    <property type="entry name" value="McrBC"/>
    <property type="match status" value="1"/>
</dbReference>
<accession>A0A3A8G0A9</accession>
<dbReference type="InterPro" id="IPR019292">
    <property type="entry name" value="McrC"/>
</dbReference>
<dbReference type="PANTHER" id="PTHR38733">
    <property type="entry name" value="PROTEIN MCRC"/>
    <property type="match status" value="1"/>
</dbReference>
<evidence type="ECO:0000313" key="2">
    <source>
        <dbReference type="Proteomes" id="UP000281084"/>
    </source>
</evidence>
<evidence type="ECO:0000313" key="1">
    <source>
        <dbReference type="EMBL" id="RKG52138.1"/>
    </source>
</evidence>
<dbReference type="AlphaFoldDB" id="A0A3A8G0A9"/>
<dbReference type="RefSeq" id="WP_106985277.1">
    <property type="nucleotide sequence ID" value="NZ_CP035934.2"/>
</dbReference>
<protein>
    <submittedName>
        <fullName evidence="1">Uncharacterized protein</fullName>
    </submittedName>
</protein>
<organism evidence="1 2">
    <name type="scientific">Acinetobacter cumulans</name>
    <dbReference type="NCBI Taxonomy" id="2136182"/>
    <lineage>
        <taxon>Bacteria</taxon>
        <taxon>Pseudomonadati</taxon>
        <taxon>Pseudomonadota</taxon>
        <taxon>Gammaproteobacteria</taxon>
        <taxon>Moraxellales</taxon>
        <taxon>Moraxellaceae</taxon>
        <taxon>Acinetobacter</taxon>
    </lineage>
</organism>
<dbReference type="EMBL" id="RAXZ01000013">
    <property type="protein sequence ID" value="RKG52138.1"/>
    <property type="molecule type" value="Genomic_DNA"/>
</dbReference>
<comment type="caution">
    <text evidence="1">The sequence shown here is derived from an EMBL/GenBank/DDBJ whole genome shotgun (WGS) entry which is preliminary data.</text>
</comment>
<reference evidence="1 2" key="1">
    <citation type="submission" date="2018-09" db="EMBL/GenBank/DDBJ databases">
        <title>The draft genome of Acinetobacter spp. strains.</title>
        <authorList>
            <person name="Qin J."/>
            <person name="Feng Y."/>
            <person name="Zong Z."/>
        </authorList>
    </citation>
    <scope>NUCLEOTIDE SEQUENCE [LARGE SCALE GENOMIC DNA]</scope>
    <source>
        <strain evidence="1 2">WCHAc060002</strain>
    </source>
</reference>
<proteinExistence type="predicted"/>